<dbReference type="AlphaFoldDB" id="K1JNC0"/>
<dbReference type="EMBL" id="AGWU01000017">
    <property type="protein sequence ID" value="EKB20779.1"/>
    <property type="molecule type" value="Genomic_DNA"/>
</dbReference>
<proteinExistence type="predicted"/>
<organism evidence="1 2">
    <name type="scientific">Aeromonas veronii AMC34</name>
    <dbReference type="NCBI Taxonomy" id="1073383"/>
    <lineage>
        <taxon>Bacteria</taxon>
        <taxon>Pseudomonadati</taxon>
        <taxon>Pseudomonadota</taxon>
        <taxon>Gammaproteobacteria</taxon>
        <taxon>Aeromonadales</taxon>
        <taxon>Aeromonadaceae</taxon>
        <taxon>Aeromonas</taxon>
    </lineage>
</organism>
<dbReference type="InterPro" id="IPR010438">
    <property type="entry name" value="Lambda_Bor"/>
</dbReference>
<gene>
    <name evidence="1" type="ORF">HMPREF1168_01846</name>
</gene>
<protein>
    <recommendedName>
        <fullName evidence="3">Lipoprotein bor</fullName>
    </recommendedName>
</protein>
<dbReference type="Pfam" id="PF06291">
    <property type="entry name" value="Lambda_Bor"/>
    <property type="match status" value="1"/>
</dbReference>
<sequence length="109" mass="11843">MLNGKNIIVACLIVFTCGCAKQVIDVNASQAFKLGDKTSVNSTEITSHFFFSDIDVGLNEAIDAASICHGAENIVRIETQQSWLNSLASGVTYGFYTPREARVYCSKKS</sequence>
<dbReference type="RefSeq" id="WP_005343817.1">
    <property type="nucleotide sequence ID" value="NZ_JH823256.1"/>
</dbReference>
<evidence type="ECO:0000313" key="2">
    <source>
        <dbReference type="Proteomes" id="UP000006087"/>
    </source>
</evidence>
<reference evidence="1 2" key="1">
    <citation type="submission" date="2012-06" db="EMBL/GenBank/DDBJ databases">
        <title>The Genome Sequence of Aeromonas veronii AMC34.</title>
        <authorList>
            <consortium name="The Broad Institute Genome Sequencing Platform"/>
            <person name="Earl A."/>
            <person name="Ward D."/>
            <person name="Feldgarden M."/>
            <person name="Gevers D."/>
            <person name="Graf J."/>
            <person name="Tomasi A."/>
            <person name="Horneman A."/>
            <person name="Walker B."/>
            <person name="Young S.K."/>
            <person name="Zeng Q."/>
            <person name="Gargeya S."/>
            <person name="Fitzgerald M."/>
            <person name="Haas B."/>
            <person name="Abouelleil A."/>
            <person name="Alvarado L."/>
            <person name="Arachchi H.M."/>
            <person name="Berlin A.M."/>
            <person name="Chapman S.B."/>
            <person name="Goldberg J."/>
            <person name="Griggs A."/>
            <person name="Gujja S."/>
            <person name="Hansen M."/>
            <person name="Howarth C."/>
            <person name="Imamovic A."/>
            <person name="Larimer J."/>
            <person name="McCowan C."/>
            <person name="Montmayeur A."/>
            <person name="Murphy C."/>
            <person name="Neiman D."/>
            <person name="Pearson M."/>
            <person name="Priest M."/>
            <person name="Roberts A."/>
            <person name="Saif S."/>
            <person name="Shea T."/>
            <person name="Sisk P."/>
            <person name="Sykes S."/>
            <person name="Wortman J."/>
            <person name="Nusbaum C."/>
            <person name="Birren B."/>
        </authorList>
    </citation>
    <scope>NUCLEOTIDE SEQUENCE [LARGE SCALE GENOMIC DNA]</scope>
    <source>
        <strain evidence="1 2">AMC34</strain>
    </source>
</reference>
<dbReference type="HOGENOM" id="CLU_173183_0_1_6"/>
<name>K1JNC0_AERVE</name>
<evidence type="ECO:0008006" key="3">
    <source>
        <dbReference type="Google" id="ProtNLM"/>
    </source>
</evidence>
<comment type="caution">
    <text evidence="1">The sequence shown here is derived from an EMBL/GenBank/DDBJ whole genome shotgun (WGS) entry which is preliminary data.</text>
</comment>
<accession>K1JNC0</accession>
<dbReference type="PROSITE" id="PS51257">
    <property type="entry name" value="PROKAR_LIPOPROTEIN"/>
    <property type="match status" value="1"/>
</dbReference>
<evidence type="ECO:0000313" key="1">
    <source>
        <dbReference type="EMBL" id="EKB20779.1"/>
    </source>
</evidence>
<dbReference type="Proteomes" id="UP000006087">
    <property type="component" value="Unassembled WGS sequence"/>
</dbReference>